<proteinExistence type="predicted"/>
<comment type="caution">
    <text evidence="2">The sequence shown here is derived from an EMBL/GenBank/DDBJ whole genome shotgun (WGS) entry which is preliminary data.</text>
</comment>
<sequence>MHRLAGFGLLISVLGVVGYVVGVLYSYPGRSFAITAVMVGITLCAISEGRLIGGEE</sequence>
<evidence type="ECO:0000256" key="1">
    <source>
        <dbReference type="SAM" id="Phobius"/>
    </source>
</evidence>
<gene>
    <name evidence="2" type="ORF">GCM10009066_15390</name>
</gene>
<keyword evidence="1" id="KW-0812">Transmembrane</keyword>
<keyword evidence="1" id="KW-0472">Membrane</keyword>
<dbReference type="Proteomes" id="UP001500837">
    <property type="component" value="Unassembled WGS sequence"/>
</dbReference>
<feature type="transmembrane region" description="Helical" evidence="1">
    <location>
        <begin position="33"/>
        <end position="53"/>
    </location>
</feature>
<organism evidence="2 3">
    <name type="scientific">Halarchaeum salinum</name>
    <dbReference type="NCBI Taxonomy" id="489912"/>
    <lineage>
        <taxon>Archaea</taxon>
        <taxon>Methanobacteriati</taxon>
        <taxon>Methanobacteriota</taxon>
        <taxon>Stenosarchaea group</taxon>
        <taxon>Halobacteria</taxon>
        <taxon>Halobacteriales</taxon>
        <taxon>Halobacteriaceae</taxon>
    </lineage>
</organism>
<dbReference type="EMBL" id="BAAABL010000044">
    <property type="protein sequence ID" value="GAA0302245.1"/>
    <property type="molecule type" value="Genomic_DNA"/>
</dbReference>
<protein>
    <submittedName>
        <fullName evidence="2">Uncharacterized protein</fullName>
    </submittedName>
</protein>
<evidence type="ECO:0000313" key="3">
    <source>
        <dbReference type="Proteomes" id="UP001500837"/>
    </source>
</evidence>
<dbReference type="AlphaFoldDB" id="A0AAV3S856"/>
<feature type="transmembrane region" description="Helical" evidence="1">
    <location>
        <begin position="7"/>
        <end position="27"/>
    </location>
</feature>
<accession>A0AAV3S856</accession>
<reference evidence="2 3" key="1">
    <citation type="journal article" date="2019" name="Int. J. Syst. Evol. Microbiol.">
        <title>The Global Catalogue of Microorganisms (GCM) 10K type strain sequencing project: providing services to taxonomists for standard genome sequencing and annotation.</title>
        <authorList>
            <consortium name="The Broad Institute Genomics Platform"/>
            <consortium name="The Broad Institute Genome Sequencing Center for Infectious Disease"/>
            <person name="Wu L."/>
            <person name="Ma J."/>
        </authorList>
    </citation>
    <scope>NUCLEOTIDE SEQUENCE [LARGE SCALE GENOMIC DNA]</scope>
    <source>
        <strain evidence="2 3">JCM 16330</strain>
    </source>
</reference>
<dbReference type="RefSeq" id="WP_211311910.1">
    <property type="nucleotide sequence ID" value="NZ_BAAABL010000044.1"/>
</dbReference>
<evidence type="ECO:0000313" key="2">
    <source>
        <dbReference type="EMBL" id="GAA0302245.1"/>
    </source>
</evidence>
<keyword evidence="1" id="KW-1133">Transmembrane helix</keyword>
<keyword evidence="3" id="KW-1185">Reference proteome</keyword>
<name>A0AAV3S856_9EURY</name>